<dbReference type="InterPro" id="IPR009057">
    <property type="entry name" value="Homeodomain-like_sf"/>
</dbReference>
<keyword evidence="2 4" id="KW-0238">DNA-binding</keyword>
<dbReference type="PANTHER" id="PTHR47506:SF1">
    <property type="entry name" value="HTH-TYPE TRANSCRIPTIONAL REGULATOR YJDC"/>
    <property type="match status" value="1"/>
</dbReference>
<protein>
    <recommendedName>
        <fullName evidence="5">HTH tetR-type domain-containing protein</fullName>
    </recommendedName>
</protein>
<name>A0ABP3CJL1_9PSEU</name>
<evidence type="ECO:0000256" key="1">
    <source>
        <dbReference type="ARBA" id="ARBA00023015"/>
    </source>
</evidence>
<organism evidence="6 7">
    <name type="scientific">Saccharothrix mutabilis subsp. mutabilis</name>
    <dbReference type="NCBI Taxonomy" id="66855"/>
    <lineage>
        <taxon>Bacteria</taxon>
        <taxon>Bacillati</taxon>
        <taxon>Actinomycetota</taxon>
        <taxon>Actinomycetes</taxon>
        <taxon>Pseudonocardiales</taxon>
        <taxon>Pseudonocardiaceae</taxon>
        <taxon>Saccharothrix</taxon>
    </lineage>
</organism>
<proteinExistence type="predicted"/>
<accession>A0ABP3CJL1</accession>
<keyword evidence="1" id="KW-0805">Transcription regulation</keyword>
<dbReference type="InterPro" id="IPR023772">
    <property type="entry name" value="DNA-bd_HTH_TetR-type_CS"/>
</dbReference>
<evidence type="ECO:0000256" key="3">
    <source>
        <dbReference type="ARBA" id="ARBA00023163"/>
    </source>
</evidence>
<dbReference type="Pfam" id="PF00440">
    <property type="entry name" value="TetR_N"/>
    <property type="match status" value="1"/>
</dbReference>
<dbReference type="Gene3D" id="1.10.357.10">
    <property type="entry name" value="Tetracycline Repressor, domain 2"/>
    <property type="match status" value="1"/>
</dbReference>
<evidence type="ECO:0000256" key="4">
    <source>
        <dbReference type="PROSITE-ProRule" id="PRU00335"/>
    </source>
</evidence>
<evidence type="ECO:0000259" key="5">
    <source>
        <dbReference type="PROSITE" id="PS50977"/>
    </source>
</evidence>
<dbReference type="PROSITE" id="PS01081">
    <property type="entry name" value="HTH_TETR_1"/>
    <property type="match status" value="1"/>
</dbReference>
<dbReference type="RefSeq" id="WP_343931569.1">
    <property type="nucleotide sequence ID" value="NZ_BAAABU010000001.1"/>
</dbReference>
<dbReference type="SUPFAM" id="SSF46689">
    <property type="entry name" value="Homeodomain-like"/>
    <property type="match status" value="1"/>
</dbReference>
<dbReference type="InterPro" id="IPR036271">
    <property type="entry name" value="Tet_transcr_reg_TetR-rel_C_sf"/>
</dbReference>
<gene>
    <name evidence="6" type="ORF">GCM10010492_01460</name>
</gene>
<dbReference type="SUPFAM" id="SSF48498">
    <property type="entry name" value="Tetracyclin repressor-like, C-terminal domain"/>
    <property type="match status" value="1"/>
</dbReference>
<feature type="DNA-binding region" description="H-T-H motif" evidence="4">
    <location>
        <begin position="31"/>
        <end position="50"/>
    </location>
</feature>
<dbReference type="InterPro" id="IPR001647">
    <property type="entry name" value="HTH_TetR"/>
</dbReference>
<evidence type="ECO:0000313" key="7">
    <source>
        <dbReference type="Proteomes" id="UP001500416"/>
    </source>
</evidence>
<sequence>MTVAAQGARTRAALVAAGTDLFDRHGYDNTSLDAVCRSVSVTKGALYRHFPSKQALAVAVVEEYFRRWHVVRAECEARVGPLQALVDLTHRMAELTGTDPTVRVGVRLLFTSELFDLLAGLHFSSLTTTARDLLRQAAAAGELNPDLDPRREAEAIAAAVVGTQALTVITKTRTNTLSTMWHHRLNHLVPPASRGLYRVG</sequence>
<feature type="domain" description="HTH tetR-type" evidence="5">
    <location>
        <begin position="8"/>
        <end position="68"/>
    </location>
</feature>
<comment type="caution">
    <text evidence="6">The sequence shown here is derived from an EMBL/GenBank/DDBJ whole genome shotgun (WGS) entry which is preliminary data.</text>
</comment>
<dbReference type="PANTHER" id="PTHR47506">
    <property type="entry name" value="TRANSCRIPTIONAL REGULATORY PROTEIN"/>
    <property type="match status" value="1"/>
</dbReference>
<reference evidence="7" key="1">
    <citation type="journal article" date="2019" name="Int. J. Syst. Evol. Microbiol.">
        <title>The Global Catalogue of Microorganisms (GCM) 10K type strain sequencing project: providing services to taxonomists for standard genome sequencing and annotation.</title>
        <authorList>
            <consortium name="The Broad Institute Genomics Platform"/>
            <consortium name="The Broad Institute Genome Sequencing Center for Infectious Disease"/>
            <person name="Wu L."/>
            <person name="Ma J."/>
        </authorList>
    </citation>
    <scope>NUCLEOTIDE SEQUENCE [LARGE SCALE GENOMIC DNA]</scope>
    <source>
        <strain evidence="7">JCM 3380</strain>
    </source>
</reference>
<evidence type="ECO:0000313" key="6">
    <source>
        <dbReference type="EMBL" id="GAA0207598.1"/>
    </source>
</evidence>
<dbReference type="PRINTS" id="PR00455">
    <property type="entry name" value="HTHTETR"/>
</dbReference>
<keyword evidence="7" id="KW-1185">Reference proteome</keyword>
<keyword evidence="3" id="KW-0804">Transcription</keyword>
<dbReference type="PROSITE" id="PS50977">
    <property type="entry name" value="HTH_TETR_2"/>
    <property type="match status" value="1"/>
</dbReference>
<evidence type="ECO:0000256" key="2">
    <source>
        <dbReference type="ARBA" id="ARBA00023125"/>
    </source>
</evidence>
<dbReference type="Proteomes" id="UP001500416">
    <property type="component" value="Unassembled WGS sequence"/>
</dbReference>
<dbReference type="EMBL" id="BAAABU010000001">
    <property type="protein sequence ID" value="GAA0207598.1"/>
    <property type="molecule type" value="Genomic_DNA"/>
</dbReference>